<name>A0ABM9W3M1_9FIRM</name>
<evidence type="ECO:0000313" key="3">
    <source>
        <dbReference type="EMBL" id="CVK18506.1"/>
    </source>
</evidence>
<evidence type="ECO:0000313" key="4">
    <source>
        <dbReference type="Proteomes" id="UP000245702"/>
    </source>
</evidence>
<sequence>MKRIVIAGLIALAVASCGNAGPKGHLVTETYTVKSGDTLDAISLRYMAKSAVRRDVREFREGIIQENWDAVFKDRQPYGLIHPGDRLTINYWKE</sequence>
<accession>A0ABM9W3M1</accession>
<protein>
    <recommendedName>
        <fullName evidence="2">LysM domain-containing protein</fullName>
    </recommendedName>
</protein>
<organism evidence="3 4">
    <name type="scientific">Sporomusa sphaeroides DSM 2875</name>
    <dbReference type="NCBI Taxonomy" id="1337886"/>
    <lineage>
        <taxon>Bacteria</taxon>
        <taxon>Bacillati</taxon>
        <taxon>Bacillota</taxon>
        <taxon>Negativicutes</taxon>
        <taxon>Selenomonadales</taxon>
        <taxon>Sporomusaceae</taxon>
        <taxon>Sporomusa</taxon>
    </lineage>
</organism>
<feature type="domain" description="LysM" evidence="2">
    <location>
        <begin position="31"/>
        <end position="46"/>
    </location>
</feature>
<dbReference type="EMBL" id="FCOW01000004">
    <property type="protein sequence ID" value="CVK18506.1"/>
    <property type="molecule type" value="Genomic_DNA"/>
</dbReference>
<dbReference type="Pfam" id="PF01476">
    <property type="entry name" value="LysM"/>
    <property type="match status" value="1"/>
</dbReference>
<dbReference type="InterPro" id="IPR036779">
    <property type="entry name" value="LysM_dom_sf"/>
</dbReference>
<comment type="caution">
    <text evidence="3">The sequence shown here is derived from an EMBL/GenBank/DDBJ whole genome shotgun (WGS) entry which is preliminary data.</text>
</comment>
<gene>
    <name evidence="3" type="ORF">SSPH_01144</name>
</gene>
<feature type="signal peptide" evidence="1">
    <location>
        <begin position="1"/>
        <end position="20"/>
    </location>
</feature>
<dbReference type="CDD" id="cd00118">
    <property type="entry name" value="LysM"/>
    <property type="match status" value="1"/>
</dbReference>
<evidence type="ECO:0000256" key="1">
    <source>
        <dbReference type="SAM" id="SignalP"/>
    </source>
</evidence>
<reference evidence="3 4" key="1">
    <citation type="submission" date="2016-01" db="EMBL/GenBank/DDBJ databases">
        <authorList>
            <person name="Brown R."/>
        </authorList>
    </citation>
    <scope>NUCLEOTIDE SEQUENCE [LARGE SCALE GENOMIC DNA]</scope>
    <source>
        <strain evidence="3">Sporomusa sphaeroides DSM 2875</strain>
    </source>
</reference>
<dbReference type="PROSITE" id="PS51257">
    <property type="entry name" value="PROKAR_LIPOPROTEIN"/>
    <property type="match status" value="1"/>
</dbReference>
<dbReference type="Gene3D" id="3.10.350.10">
    <property type="entry name" value="LysM domain"/>
    <property type="match status" value="1"/>
</dbReference>
<keyword evidence="1" id="KW-0732">Signal</keyword>
<dbReference type="RefSeq" id="WP_075756425.1">
    <property type="nucleotide sequence ID" value="NZ_CP146991.1"/>
</dbReference>
<dbReference type="InterPro" id="IPR018392">
    <property type="entry name" value="LysM"/>
</dbReference>
<proteinExistence type="predicted"/>
<feature type="chain" id="PRO_5045508927" description="LysM domain-containing protein" evidence="1">
    <location>
        <begin position="21"/>
        <end position="94"/>
    </location>
</feature>
<dbReference type="Proteomes" id="UP000245702">
    <property type="component" value="Unassembled WGS sequence"/>
</dbReference>
<keyword evidence="4" id="KW-1185">Reference proteome</keyword>
<evidence type="ECO:0000259" key="2">
    <source>
        <dbReference type="Pfam" id="PF01476"/>
    </source>
</evidence>